<dbReference type="OrthoDB" id="1924787at2759"/>
<evidence type="ECO:0000313" key="1">
    <source>
        <dbReference type="EMBL" id="PKU41758.1"/>
    </source>
</evidence>
<keyword evidence="2" id="KW-1185">Reference proteome</keyword>
<dbReference type="EMBL" id="KZ506079">
    <property type="protein sequence ID" value="PKU41758.1"/>
    <property type="molecule type" value="Genomic_DNA"/>
</dbReference>
<accession>A0A2I0U6S2</accession>
<reference evidence="2" key="1">
    <citation type="submission" date="2017-11" db="EMBL/GenBank/DDBJ databases">
        <authorList>
            <person name="Lima N.C."/>
            <person name="Parody-Merino A.M."/>
            <person name="Battley P.F."/>
            <person name="Fidler A.E."/>
            <person name="Prosdocimi F."/>
        </authorList>
    </citation>
    <scope>NUCLEOTIDE SEQUENCE [LARGE SCALE GENOMIC DNA]</scope>
</reference>
<reference evidence="2" key="2">
    <citation type="submission" date="2017-12" db="EMBL/GenBank/DDBJ databases">
        <title>Genome sequence of the Bar-tailed Godwit (Limosa lapponica baueri).</title>
        <authorList>
            <person name="Lima N.C.B."/>
            <person name="Parody-Merino A.M."/>
            <person name="Battley P.F."/>
            <person name="Fidler A.E."/>
            <person name="Prosdocimi F."/>
        </authorList>
    </citation>
    <scope>NUCLEOTIDE SEQUENCE [LARGE SCALE GENOMIC DNA]</scope>
</reference>
<dbReference type="Proteomes" id="UP000233556">
    <property type="component" value="Unassembled WGS sequence"/>
</dbReference>
<protein>
    <submittedName>
        <fullName evidence="1">Reelin</fullName>
    </submittedName>
</protein>
<organism evidence="1 2">
    <name type="scientific">Limosa lapponica baueri</name>
    <dbReference type="NCBI Taxonomy" id="1758121"/>
    <lineage>
        <taxon>Eukaryota</taxon>
        <taxon>Metazoa</taxon>
        <taxon>Chordata</taxon>
        <taxon>Craniata</taxon>
        <taxon>Vertebrata</taxon>
        <taxon>Euteleostomi</taxon>
        <taxon>Archelosauria</taxon>
        <taxon>Archosauria</taxon>
        <taxon>Dinosauria</taxon>
        <taxon>Saurischia</taxon>
        <taxon>Theropoda</taxon>
        <taxon>Coelurosauria</taxon>
        <taxon>Aves</taxon>
        <taxon>Neognathae</taxon>
        <taxon>Neoaves</taxon>
        <taxon>Charadriiformes</taxon>
        <taxon>Scolopacidae</taxon>
        <taxon>Limosa</taxon>
    </lineage>
</organism>
<gene>
    <name evidence="1" type="ORF">llap_7934</name>
</gene>
<dbReference type="AlphaFoldDB" id="A0A2I0U6S2"/>
<proteinExistence type="predicted"/>
<name>A0A2I0U6S2_LIMLA</name>
<sequence>MCIASECTGDTPCSTLPRFPGHSLAHDVSSMVTISTSTFFDGLLVTGLYTSTSVQASQSVGGSSAFGFAMKSLIPLGAIHTPSLSGDAFLTPVGSRYSSVSFPSSAFDSEGP</sequence>
<evidence type="ECO:0000313" key="2">
    <source>
        <dbReference type="Proteomes" id="UP000233556"/>
    </source>
</evidence>